<gene>
    <name evidence="2" type="ORF">GBAR_LOCUS13028</name>
</gene>
<evidence type="ECO:0000259" key="1">
    <source>
        <dbReference type="Pfam" id="PF14214"/>
    </source>
</evidence>
<proteinExistence type="predicted"/>
<dbReference type="Pfam" id="PF14214">
    <property type="entry name" value="Helitron_like_N"/>
    <property type="match status" value="1"/>
</dbReference>
<accession>A0AA35WQ35</accession>
<evidence type="ECO:0000313" key="3">
    <source>
        <dbReference type="Proteomes" id="UP001174909"/>
    </source>
</evidence>
<dbReference type="EMBL" id="CASHTH010001941">
    <property type="protein sequence ID" value="CAI8022152.1"/>
    <property type="molecule type" value="Genomic_DNA"/>
</dbReference>
<dbReference type="Proteomes" id="UP001174909">
    <property type="component" value="Unassembled WGS sequence"/>
</dbReference>
<feature type="domain" description="Helitron helicase-like" evidence="1">
    <location>
        <begin position="211"/>
        <end position="321"/>
    </location>
</feature>
<evidence type="ECO:0000313" key="2">
    <source>
        <dbReference type="EMBL" id="CAI8022152.1"/>
    </source>
</evidence>
<sequence>MQAISDMLNVTINVLSSHYPMYSVTPRNHCADNEVFVGLIMQYHYVGLDKIPEQPQPTVPETIEPQPESVADNELDDATIEEGDEHRRQISGAQQASMMCVENPESFRHTVCVAPAEGERPLNIMTDLTFEAMSNPGKFPYGTGTFSSDRPRKLTYRKYFNQRLLDVDGRLARDLDYLFVAQYIVEAKQVLDDGNMFAMRQKPCRQFTAAQAKDQTILAMIRQLGTPTWFFTLSAADLKWPDMIQTIAKQYGVYYTDDDVAALSFDDKSNWLKRNPVTAATHFQYRLNSLFQDFLKSTAKPLGEIVDYAIRIEFQARGSPHEKTCL</sequence>
<dbReference type="AlphaFoldDB" id="A0AA35WQ35"/>
<comment type="caution">
    <text evidence="2">The sequence shown here is derived from an EMBL/GenBank/DDBJ whole genome shotgun (WGS) entry which is preliminary data.</text>
</comment>
<dbReference type="InterPro" id="IPR025476">
    <property type="entry name" value="Helitron_helicase-like"/>
</dbReference>
<protein>
    <recommendedName>
        <fullName evidence="1">Helitron helicase-like domain-containing protein</fullName>
    </recommendedName>
</protein>
<reference evidence="2" key="1">
    <citation type="submission" date="2023-03" db="EMBL/GenBank/DDBJ databases">
        <authorList>
            <person name="Steffen K."/>
            <person name="Cardenas P."/>
        </authorList>
    </citation>
    <scope>NUCLEOTIDE SEQUENCE</scope>
</reference>
<keyword evidence="3" id="KW-1185">Reference proteome</keyword>
<name>A0AA35WQ35_GEOBA</name>
<organism evidence="2 3">
    <name type="scientific">Geodia barretti</name>
    <name type="common">Barrett's horny sponge</name>
    <dbReference type="NCBI Taxonomy" id="519541"/>
    <lineage>
        <taxon>Eukaryota</taxon>
        <taxon>Metazoa</taxon>
        <taxon>Porifera</taxon>
        <taxon>Demospongiae</taxon>
        <taxon>Heteroscleromorpha</taxon>
        <taxon>Tetractinellida</taxon>
        <taxon>Astrophorina</taxon>
        <taxon>Geodiidae</taxon>
        <taxon>Geodia</taxon>
    </lineage>
</organism>